<dbReference type="AlphaFoldDB" id="A0A5B7E1H1"/>
<reference evidence="2 3" key="1">
    <citation type="submission" date="2019-05" db="EMBL/GenBank/DDBJ databases">
        <title>Another draft genome of Portunus trituberculatus and its Hox gene families provides insights of decapod evolution.</title>
        <authorList>
            <person name="Jeong J.-H."/>
            <person name="Song I."/>
            <person name="Kim S."/>
            <person name="Choi T."/>
            <person name="Kim D."/>
            <person name="Ryu S."/>
            <person name="Kim W."/>
        </authorList>
    </citation>
    <scope>NUCLEOTIDE SEQUENCE [LARGE SCALE GENOMIC DNA]</scope>
    <source>
        <tissue evidence="2">Muscle</tissue>
    </source>
</reference>
<accession>A0A5B7E1H1</accession>
<feature type="region of interest" description="Disordered" evidence="1">
    <location>
        <begin position="1"/>
        <end position="21"/>
    </location>
</feature>
<keyword evidence="3" id="KW-1185">Reference proteome</keyword>
<evidence type="ECO:0000313" key="3">
    <source>
        <dbReference type="Proteomes" id="UP000324222"/>
    </source>
</evidence>
<comment type="caution">
    <text evidence="2">The sequence shown here is derived from an EMBL/GenBank/DDBJ whole genome shotgun (WGS) entry which is preliminary data.</text>
</comment>
<feature type="compositionally biased region" description="Polar residues" evidence="1">
    <location>
        <begin position="9"/>
        <end position="21"/>
    </location>
</feature>
<sequence length="91" mass="9986">METLALSDKPQSTTKQDCSSQASLNEELLTTQIIMIGTTVMAHSVTVKSKSQNLPNFSLAKFTFGGRVAMDHTVHIWQFQFKLGGPMVAAR</sequence>
<dbReference type="Proteomes" id="UP000324222">
    <property type="component" value="Unassembled WGS sequence"/>
</dbReference>
<organism evidence="2 3">
    <name type="scientific">Portunus trituberculatus</name>
    <name type="common">Swimming crab</name>
    <name type="synonym">Neptunus trituberculatus</name>
    <dbReference type="NCBI Taxonomy" id="210409"/>
    <lineage>
        <taxon>Eukaryota</taxon>
        <taxon>Metazoa</taxon>
        <taxon>Ecdysozoa</taxon>
        <taxon>Arthropoda</taxon>
        <taxon>Crustacea</taxon>
        <taxon>Multicrustacea</taxon>
        <taxon>Malacostraca</taxon>
        <taxon>Eumalacostraca</taxon>
        <taxon>Eucarida</taxon>
        <taxon>Decapoda</taxon>
        <taxon>Pleocyemata</taxon>
        <taxon>Brachyura</taxon>
        <taxon>Eubrachyura</taxon>
        <taxon>Portunoidea</taxon>
        <taxon>Portunidae</taxon>
        <taxon>Portuninae</taxon>
        <taxon>Portunus</taxon>
    </lineage>
</organism>
<gene>
    <name evidence="2" type="ORF">E2C01_020427</name>
</gene>
<proteinExistence type="predicted"/>
<dbReference type="EMBL" id="VSRR010001716">
    <property type="protein sequence ID" value="MPC27259.1"/>
    <property type="molecule type" value="Genomic_DNA"/>
</dbReference>
<protein>
    <submittedName>
        <fullName evidence="2">Uncharacterized protein</fullName>
    </submittedName>
</protein>
<evidence type="ECO:0000256" key="1">
    <source>
        <dbReference type="SAM" id="MobiDB-lite"/>
    </source>
</evidence>
<name>A0A5B7E1H1_PORTR</name>
<evidence type="ECO:0000313" key="2">
    <source>
        <dbReference type="EMBL" id="MPC27259.1"/>
    </source>
</evidence>